<evidence type="ECO:0000256" key="1">
    <source>
        <dbReference type="ARBA" id="ARBA00005051"/>
    </source>
</evidence>
<evidence type="ECO:0000259" key="8">
    <source>
        <dbReference type="Pfam" id="PF01288"/>
    </source>
</evidence>
<dbReference type="GO" id="GO:0003848">
    <property type="term" value="F:2-amino-4-hydroxy-6-hydroxymethyldihydropteridine diphosphokinase activity"/>
    <property type="evidence" value="ECO:0007669"/>
    <property type="project" value="UniProtKB-EC"/>
</dbReference>
<protein>
    <recommendedName>
        <fullName evidence="2">2-amino-4-hydroxy-6-hydroxymethyldihydropteridine diphosphokinase</fullName>
        <ecNumber evidence="2">2.7.6.3</ecNumber>
    </recommendedName>
</protein>
<dbReference type="GO" id="GO:0005524">
    <property type="term" value="F:ATP binding"/>
    <property type="evidence" value="ECO:0007669"/>
    <property type="project" value="UniProtKB-KW"/>
</dbReference>
<dbReference type="Proteomes" id="UP001150830">
    <property type="component" value="Unassembled WGS sequence"/>
</dbReference>
<dbReference type="GO" id="GO:0046656">
    <property type="term" value="P:folic acid biosynthetic process"/>
    <property type="evidence" value="ECO:0007669"/>
    <property type="project" value="UniProtKB-KW"/>
</dbReference>
<dbReference type="PANTHER" id="PTHR43071:SF2">
    <property type="entry name" value="2-AMINO-4-HYDROXY-6-HYDROXYMETHYLDIHYDROPTERIDINE PYROPHOSPHOKINASE"/>
    <property type="match status" value="1"/>
</dbReference>
<dbReference type="NCBIfam" id="TIGR01498">
    <property type="entry name" value="folK"/>
    <property type="match status" value="1"/>
</dbReference>
<evidence type="ECO:0000256" key="3">
    <source>
        <dbReference type="ARBA" id="ARBA00022679"/>
    </source>
</evidence>
<evidence type="ECO:0000313" key="10">
    <source>
        <dbReference type="Proteomes" id="UP001150830"/>
    </source>
</evidence>
<comment type="pathway">
    <text evidence="1">Cofactor biosynthesis; tetrahydrofolate biosynthesis; 2-amino-4-hydroxy-6-hydroxymethyl-7,8-dihydropteridine diphosphate from 7,8-dihydroneopterin triphosphate: step 4/4.</text>
</comment>
<reference evidence="9" key="1">
    <citation type="submission" date="2022-11" db="EMBL/GenBank/DDBJ databases">
        <title>Parathalassolutuus dongxingensis gen. nov., sp. nov., a novel member of family Oceanospirillaceae isolated from a coastal shrimp pond in Guangxi, China.</title>
        <authorList>
            <person name="Chen H."/>
        </authorList>
    </citation>
    <scope>NUCLEOTIDE SEQUENCE</scope>
    <source>
        <strain evidence="9">G-43</strain>
    </source>
</reference>
<sequence length="158" mass="17381">MARIYLGIGSNLNPDVQIPGGLAALAELVTIVNESPWYRSPAVGFDGPDFINLVVEAETPMTVRELAAALKELEVRFGRTPDAVKFSSRSLDVDILLYDGLSGVVDGVRLPRRDIRQFAFVLRPLLDIAPDVICPQNGHCYAEDWPALADQPLTRIEH</sequence>
<feature type="domain" description="7,8-dihydro-6-hydroxymethylpterin-pyrophosphokinase" evidence="8">
    <location>
        <begin position="5"/>
        <end position="130"/>
    </location>
</feature>
<comment type="caution">
    <text evidence="9">The sequence shown here is derived from an EMBL/GenBank/DDBJ whole genome shotgun (WGS) entry which is preliminary data.</text>
</comment>
<evidence type="ECO:0000256" key="2">
    <source>
        <dbReference type="ARBA" id="ARBA00013253"/>
    </source>
</evidence>
<dbReference type="SUPFAM" id="SSF55083">
    <property type="entry name" value="6-hydroxymethyl-7,8-dihydropterin pyrophosphokinase, HPPK"/>
    <property type="match status" value="1"/>
</dbReference>
<evidence type="ECO:0000256" key="6">
    <source>
        <dbReference type="ARBA" id="ARBA00022840"/>
    </source>
</evidence>
<dbReference type="InterPro" id="IPR035907">
    <property type="entry name" value="Hppk_sf"/>
</dbReference>
<evidence type="ECO:0000313" key="9">
    <source>
        <dbReference type="EMBL" id="MCY0963879.1"/>
    </source>
</evidence>
<dbReference type="PANTHER" id="PTHR43071">
    <property type="entry name" value="2-AMINO-4-HYDROXY-6-HYDROXYMETHYLDIHYDROPTERIDINE PYROPHOSPHOKINASE"/>
    <property type="match status" value="1"/>
</dbReference>
<organism evidence="9 10">
    <name type="scientific">Parathalassolituus penaei</name>
    <dbReference type="NCBI Taxonomy" id="2997323"/>
    <lineage>
        <taxon>Bacteria</taxon>
        <taxon>Pseudomonadati</taxon>
        <taxon>Pseudomonadota</taxon>
        <taxon>Gammaproteobacteria</taxon>
        <taxon>Oceanospirillales</taxon>
        <taxon>Oceanospirillaceae</taxon>
        <taxon>Parathalassolituus</taxon>
    </lineage>
</organism>
<dbReference type="RefSeq" id="WP_283172097.1">
    <property type="nucleotide sequence ID" value="NZ_JAPNOA010000006.1"/>
</dbReference>
<gene>
    <name evidence="9" type="primary">folK</name>
    <name evidence="9" type="ORF">OUO13_01580</name>
</gene>
<accession>A0A9X3IRI3</accession>
<evidence type="ECO:0000256" key="7">
    <source>
        <dbReference type="ARBA" id="ARBA00022909"/>
    </source>
</evidence>
<evidence type="ECO:0000256" key="5">
    <source>
        <dbReference type="ARBA" id="ARBA00022777"/>
    </source>
</evidence>
<keyword evidence="3 9" id="KW-0808">Transferase</keyword>
<dbReference type="Gene3D" id="3.30.70.560">
    <property type="entry name" value="7,8-Dihydro-6-hydroxymethylpterin-pyrophosphokinase HPPK"/>
    <property type="match status" value="1"/>
</dbReference>
<dbReference type="Pfam" id="PF01288">
    <property type="entry name" value="HPPK"/>
    <property type="match status" value="1"/>
</dbReference>
<keyword evidence="7" id="KW-0289">Folate biosynthesis</keyword>
<dbReference type="AlphaFoldDB" id="A0A9X3IRI3"/>
<dbReference type="EC" id="2.7.6.3" evidence="2"/>
<dbReference type="CDD" id="cd00483">
    <property type="entry name" value="HPPK"/>
    <property type="match status" value="1"/>
</dbReference>
<keyword evidence="4" id="KW-0547">Nucleotide-binding</keyword>
<keyword evidence="6" id="KW-0067">ATP-binding</keyword>
<proteinExistence type="predicted"/>
<dbReference type="InterPro" id="IPR000550">
    <property type="entry name" value="Hppk"/>
</dbReference>
<dbReference type="EMBL" id="JAPNOA010000006">
    <property type="protein sequence ID" value="MCY0963879.1"/>
    <property type="molecule type" value="Genomic_DNA"/>
</dbReference>
<dbReference type="GO" id="GO:0016301">
    <property type="term" value="F:kinase activity"/>
    <property type="evidence" value="ECO:0007669"/>
    <property type="project" value="UniProtKB-KW"/>
</dbReference>
<keyword evidence="5" id="KW-0418">Kinase</keyword>
<name>A0A9X3IRI3_9GAMM</name>
<keyword evidence="10" id="KW-1185">Reference proteome</keyword>
<evidence type="ECO:0000256" key="4">
    <source>
        <dbReference type="ARBA" id="ARBA00022741"/>
    </source>
</evidence>